<feature type="transmembrane region" description="Helical" evidence="2">
    <location>
        <begin position="102"/>
        <end position="125"/>
    </location>
</feature>
<sequence length="207" mass="23362">MEAKSKEDPMNEWNLYENTFFVTIWLLSELALIYFFTTILIFSGLYAYSWKLALIYFFTTILIFSGLYAYSWSIQAIGLLAIMHLIAIPAAYFGIRYDKRLLVLLSILLSSIWLILIIVYVILFITSSGVKTEFNNRSLHHLVLTAYSMINLAFIVLLSINIINETKADATKQSPRAAQQPPPGAPASPPAVIIKPKPVTVPTQPKK</sequence>
<keyword evidence="4" id="KW-1185">Reference proteome</keyword>
<feature type="transmembrane region" description="Helical" evidence="2">
    <location>
        <begin position="76"/>
        <end position="95"/>
    </location>
</feature>
<protein>
    <submittedName>
        <fullName evidence="3">Uncharacterized protein</fullName>
    </submittedName>
</protein>
<evidence type="ECO:0000256" key="2">
    <source>
        <dbReference type="SAM" id="Phobius"/>
    </source>
</evidence>
<name>A0A7R9L7A1_9ACAR</name>
<dbReference type="Proteomes" id="UP000759131">
    <property type="component" value="Unassembled WGS sequence"/>
</dbReference>
<feature type="transmembrane region" description="Helical" evidence="2">
    <location>
        <begin position="53"/>
        <end position="70"/>
    </location>
</feature>
<feature type="compositionally biased region" description="Pro residues" evidence="1">
    <location>
        <begin position="180"/>
        <end position="189"/>
    </location>
</feature>
<organism evidence="3">
    <name type="scientific">Medioppia subpectinata</name>
    <dbReference type="NCBI Taxonomy" id="1979941"/>
    <lineage>
        <taxon>Eukaryota</taxon>
        <taxon>Metazoa</taxon>
        <taxon>Ecdysozoa</taxon>
        <taxon>Arthropoda</taxon>
        <taxon>Chelicerata</taxon>
        <taxon>Arachnida</taxon>
        <taxon>Acari</taxon>
        <taxon>Acariformes</taxon>
        <taxon>Sarcoptiformes</taxon>
        <taxon>Oribatida</taxon>
        <taxon>Brachypylina</taxon>
        <taxon>Oppioidea</taxon>
        <taxon>Oppiidae</taxon>
        <taxon>Medioppia</taxon>
    </lineage>
</organism>
<dbReference type="OrthoDB" id="10580753at2759"/>
<dbReference type="AlphaFoldDB" id="A0A7R9L7A1"/>
<evidence type="ECO:0000313" key="4">
    <source>
        <dbReference type="Proteomes" id="UP000759131"/>
    </source>
</evidence>
<evidence type="ECO:0000256" key="1">
    <source>
        <dbReference type="SAM" id="MobiDB-lite"/>
    </source>
</evidence>
<feature type="region of interest" description="Disordered" evidence="1">
    <location>
        <begin position="171"/>
        <end position="207"/>
    </location>
</feature>
<dbReference type="EMBL" id="OC873224">
    <property type="protein sequence ID" value="CAD7636278.1"/>
    <property type="molecule type" value="Genomic_DNA"/>
</dbReference>
<gene>
    <name evidence="3" type="ORF">OSB1V03_LOCUS16580</name>
</gene>
<feature type="transmembrane region" description="Helical" evidence="2">
    <location>
        <begin position="20"/>
        <end position="46"/>
    </location>
</feature>
<accession>A0A7R9L7A1</accession>
<keyword evidence="2" id="KW-1133">Transmembrane helix</keyword>
<feature type="compositionally biased region" description="Low complexity" evidence="1">
    <location>
        <begin position="195"/>
        <end position="207"/>
    </location>
</feature>
<proteinExistence type="predicted"/>
<keyword evidence="2" id="KW-0812">Transmembrane</keyword>
<feature type="transmembrane region" description="Helical" evidence="2">
    <location>
        <begin position="145"/>
        <end position="163"/>
    </location>
</feature>
<dbReference type="EMBL" id="CAJPIZ010018649">
    <property type="protein sequence ID" value="CAG2116621.1"/>
    <property type="molecule type" value="Genomic_DNA"/>
</dbReference>
<reference evidence="3" key="1">
    <citation type="submission" date="2020-11" db="EMBL/GenBank/DDBJ databases">
        <authorList>
            <person name="Tran Van P."/>
        </authorList>
    </citation>
    <scope>NUCLEOTIDE SEQUENCE</scope>
</reference>
<evidence type="ECO:0000313" key="3">
    <source>
        <dbReference type="EMBL" id="CAD7636278.1"/>
    </source>
</evidence>
<keyword evidence="2" id="KW-0472">Membrane</keyword>